<evidence type="ECO:0000313" key="2">
    <source>
        <dbReference type="Proteomes" id="UP000030403"/>
    </source>
</evidence>
<sequence length="177" mass="20454">MKRFIVSITYVSFILFLLVGCETESEPEETTKELKYEGSTIEIGDQSNLWKLTPKYDYQTEGRNGERKTYEVIGKKDGFGITTSFPITAKKGQKFFWFYWGEEDIKNQPVKVLGYKKGSNEIVTLFRGEFYEEAQINEDEVNMPSNLTFQSPGIWNVLVYMDGEVKGNLVVKVVPRR</sequence>
<reference evidence="1 2" key="1">
    <citation type="submission" date="2013-08" db="EMBL/GenBank/DDBJ databases">
        <authorList>
            <person name="Huang J."/>
            <person name="Wang G."/>
        </authorList>
    </citation>
    <scope>NUCLEOTIDE SEQUENCE [LARGE SCALE GENOMIC DNA]</scope>
    <source>
        <strain evidence="1 2">BH030004</strain>
    </source>
</reference>
<dbReference type="OrthoDB" id="2381403at2"/>
<dbReference type="eggNOG" id="ENOG5032WS6">
    <property type="taxonomic scope" value="Bacteria"/>
</dbReference>
<dbReference type="EMBL" id="AVPF01000001">
    <property type="protein sequence ID" value="KGX91906.1"/>
    <property type="molecule type" value="Genomic_DNA"/>
</dbReference>
<keyword evidence="2" id="KW-1185">Reference proteome</keyword>
<evidence type="ECO:0008006" key="3">
    <source>
        <dbReference type="Google" id="ProtNLM"/>
    </source>
</evidence>
<accession>A0A0A5GFB6</accession>
<comment type="caution">
    <text evidence="1">The sequence shown here is derived from an EMBL/GenBank/DDBJ whole genome shotgun (WGS) entry which is preliminary data.</text>
</comment>
<dbReference type="RefSeq" id="WP_027445158.1">
    <property type="nucleotide sequence ID" value="NZ_AULJ01000001.1"/>
</dbReference>
<dbReference type="STRING" id="1385511.GCA_000425225_00068"/>
<evidence type="ECO:0000313" key="1">
    <source>
        <dbReference type="EMBL" id="KGX91906.1"/>
    </source>
</evidence>
<proteinExistence type="predicted"/>
<organism evidence="1 2">
    <name type="scientific">Pontibacillus marinus BH030004 = DSM 16465</name>
    <dbReference type="NCBI Taxonomy" id="1385511"/>
    <lineage>
        <taxon>Bacteria</taxon>
        <taxon>Bacillati</taxon>
        <taxon>Bacillota</taxon>
        <taxon>Bacilli</taxon>
        <taxon>Bacillales</taxon>
        <taxon>Bacillaceae</taxon>
        <taxon>Pontibacillus</taxon>
    </lineage>
</organism>
<dbReference type="PROSITE" id="PS51257">
    <property type="entry name" value="PROKAR_LIPOPROTEIN"/>
    <property type="match status" value="1"/>
</dbReference>
<name>A0A0A5GFB6_9BACI</name>
<dbReference type="Proteomes" id="UP000030403">
    <property type="component" value="Unassembled WGS sequence"/>
</dbReference>
<protein>
    <recommendedName>
        <fullName evidence="3">DUF4871 domain-containing protein</fullName>
    </recommendedName>
</protein>
<dbReference type="AlphaFoldDB" id="A0A0A5GFB6"/>
<gene>
    <name evidence="1" type="ORF">N783_00940</name>
</gene>
<dbReference type="Gene3D" id="2.60.40.3830">
    <property type="match status" value="1"/>
</dbReference>